<keyword evidence="7" id="KW-1185">Reference proteome</keyword>
<gene>
    <name evidence="6" type="ORF">PPRIM_AZ9-3.1.T0430300</name>
</gene>
<dbReference type="GO" id="GO:0005525">
    <property type="term" value="F:GTP binding"/>
    <property type="evidence" value="ECO:0007669"/>
    <property type="project" value="UniProtKB-KW"/>
</dbReference>
<evidence type="ECO:0000256" key="1">
    <source>
        <dbReference type="ARBA" id="ARBA00004308"/>
    </source>
</evidence>
<dbReference type="Pfam" id="PF00071">
    <property type="entry name" value="Ras"/>
    <property type="match status" value="1"/>
</dbReference>
<comment type="subcellular location">
    <subcellularLocation>
        <location evidence="1">Endomembrane system</location>
    </subcellularLocation>
</comment>
<dbReference type="InterPro" id="IPR001806">
    <property type="entry name" value="Small_GTPase"/>
</dbReference>
<dbReference type="PROSITE" id="PS51419">
    <property type="entry name" value="RAB"/>
    <property type="match status" value="1"/>
</dbReference>
<dbReference type="NCBIfam" id="TIGR00231">
    <property type="entry name" value="small_GTP"/>
    <property type="match status" value="1"/>
</dbReference>
<dbReference type="InterPro" id="IPR050227">
    <property type="entry name" value="Rab"/>
</dbReference>
<dbReference type="Proteomes" id="UP000688137">
    <property type="component" value="Unassembled WGS sequence"/>
</dbReference>
<proteinExistence type="predicted"/>
<dbReference type="CDD" id="cd00154">
    <property type="entry name" value="Rab"/>
    <property type="match status" value="1"/>
</dbReference>
<keyword evidence="2" id="KW-0547">Nucleotide-binding</keyword>
<evidence type="ECO:0000256" key="3">
    <source>
        <dbReference type="ARBA" id="ARBA00023134"/>
    </source>
</evidence>
<dbReference type="PROSITE" id="PS51420">
    <property type="entry name" value="RHO"/>
    <property type="match status" value="1"/>
</dbReference>
<organism evidence="6 7">
    <name type="scientific">Paramecium primaurelia</name>
    <dbReference type="NCBI Taxonomy" id="5886"/>
    <lineage>
        <taxon>Eukaryota</taxon>
        <taxon>Sar</taxon>
        <taxon>Alveolata</taxon>
        <taxon>Ciliophora</taxon>
        <taxon>Intramacronucleata</taxon>
        <taxon>Oligohymenophorea</taxon>
        <taxon>Peniculida</taxon>
        <taxon>Parameciidae</taxon>
        <taxon>Paramecium</taxon>
    </lineage>
</organism>
<dbReference type="PANTHER" id="PTHR47977">
    <property type="entry name" value="RAS-RELATED PROTEIN RAB"/>
    <property type="match status" value="1"/>
</dbReference>
<dbReference type="PROSITE" id="PS51421">
    <property type="entry name" value="RAS"/>
    <property type="match status" value="1"/>
</dbReference>
<keyword evidence="4" id="KW-0472">Membrane</keyword>
<evidence type="ECO:0000313" key="7">
    <source>
        <dbReference type="Proteomes" id="UP000688137"/>
    </source>
</evidence>
<sequence>MEEQLYKIVIVGNSAVGKSSLLIRFCDDQFRDMYLSTIGVDFRFKSLRVNGQGVKLQIWDTAGQERFRNITNSYYKGAQGIVVVYDITNLKSFEDIRKYWINELNHYADENVLLMLLGNKSDLATDESRQVTTTMAEELAKEFNLKFFEVSAKTSDHVEAAFQAFTQQIQETGIAGKIRKPQPQQYLQTPMPQEDKPKKQDSCC</sequence>
<dbReference type="InterPro" id="IPR005225">
    <property type="entry name" value="Small_GTP-bd"/>
</dbReference>
<feature type="compositionally biased region" description="Polar residues" evidence="5">
    <location>
        <begin position="182"/>
        <end position="191"/>
    </location>
</feature>
<dbReference type="GO" id="GO:0003924">
    <property type="term" value="F:GTPase activity"/>
    <property type="evidence" value="ECO:0007669"/>
    <property type="project" value="InterPro"/>
</dbReference>
<evidence type="ECO:0000256" key="4">
    <source>
        <dbReference type="ARBA" id="ARBA00023136"/>
    </source>
</evidence>
<dbReference type="GO" id="GO:0012505">
    <property type="term" value="C:endomembrane system"/>
    <property type="evidence" value="ECO:0007669"/>
    <property type="project" value="UniProtKB-SubCell"/>
</dbReference>
<protein>
    <submittedName>
        <fullName evidence="6">Uncharacterized protein</fullName>
    </submittedName>
</protein>
<feature type="compositionally biased region" description="Basic and acidic residues" evidence="5">
    <location>
        <begin position="193"/>
        <end position="204"/>
    </location>
</feature>
<dbReference type="SMART" id="SM00174">
    <property type="entry name" value="RHO"/>
    <property type="match status" value="1"/>
</dbReference>
<dbReference type="FunFam" id="3.40.50.300:FF:000586">
    <property type="entry name" value="Rab family GTPase"/>
    <property type="match status" value="1"/>
</dbReference>
<keyword evidence="3" id="KW-0342">GTP-binding</keyword>
<dbReference type="SMART" id="SM00176">
    <property type="entry name" value="RAN"/>
    <property type="match status" value="1"/>
</dbReference>
<dbReference type="SMART" id="SM00175">
    <property type="entry name" value="RAB"/>
    <property type="match status" value="1"/>
</dbReference>
<reference evidence="6" key="1">
    <citation type="submission" date="2021-01" db="EMBL/GenBank/DDBJ databases">
        <authorList>
            <consortium name="Genoscope - CEA"/>
            <person name="William W."/>
        </authorList>
    </citation>
    <scope>NUCLEOTIDE SEQUENCE</scope>
</reference>
<evidence type="ECO:0000256" key="2">
    <source>
        <dbReference type="ARBA" id="ARBA00022741"/>
    </source>
</evidence>
<evidence type="ECO:0000313" key="6">
    <source>
        <dbReference type="EMBL" id="CAD8069305.1"/>
    </source>
</evidence>
<name>A0A8S1LT35_PARPR</name>
<comment type="caution">
    <text evidence="6">The sequence shown here is derived from an EMBL/GenBank/DDBJ whole genome shotgun (WGS) entry which is preliminary data.</text>
</comment>
<dbReference type="EMBL" id="CAJJDM010000043">
    <property type="protein sequence ID" value="CAD8069305.1"/>
    <property type="molecule type" value="Genomic_DNA"/>
</dbReference>
<dbReference type="OMA" id="APIRRWC"/>
<accession>A0A8S1LT35</accession>
<dbReference type="PROSITE" id="PS51417">
    <property type="entry name" value="ARF"/>
    <property type="match status" value="1"/>
</dbReference>
<evidence type="ECO:0000256" key="5">
    <source>
        <dbReference type="SAM" id="MobiDB-lite"/>
    </source>
</evidence>
<dbReference type="SMART" id="SM00173">
    <property type="entry name" value="RAS"/>
    <property type="match status" value="1"/>
</dbReference>
<feature type="region of interest" description="Disordered" evidence="5">
    <location>
        <begin position="179"/>
        <end position="204"/>
    </location>
</feature>
<dbReference type="AlphaFoldDB" id="A0A8S1LT35"/>